<accession>A0A0B7F6R3</accession>
<keyword evidence="7" id="KW-0520">NAD</keyword>
<organism evidence="8 9">
    <name type="scientific">Thanatephorus cucumeris (strain AG1-IB / isolate 7/3/14)</name>
    <name type="common">Lettuce bottom rot fungus</name>
    <name type="synonym">Rhizoctonia solani</name>
    <dbReference type="NCBI Taxonomy" id="1108050"/>
    <lineage>
        <taxon>Eukaryota</taxon>
        <taxon>Fungi</taxon>
        <taxon>Dikarya</taxon>
        <taxon>Basidiomycota</taxon>
        <taxon>Agaricomycotina</taxon>
        <taxon>Agaricomycetes</taxon>
        <taxon>Cantharellales</taxon>
        <taxon>Ceratobasidiaceae</taxon>
        <taxon>Rhizoctonia</taxon>
        <taxon>Rhizoctonia solani AG-1</taxon>
    </lineage>
</organism>
<dbReference type="OrthoDB" id="24581at2759"/>
<evidence type="ECO:0000256" key="3">
    <source>
        <dbReference type="ARBA" id="ARBA00022741"/>
    </source>
</evidence>
<dbReference type="PANTHER" id="PTHR20275:SF26">
    <property type="entry name" value="NADH KINASE POS5, MITOCHONDRIAL"/>
    <property type="match status" value="1"/>
</dbReference>
<dbReference type="STRING" id="1108050.A0A0B7F6R3"/>
<dbReference type="InterPro" id="IPR017437">
    <property type="entry name" value="ATP-NAD_kinase_PpnK-typ_C"/>
</dbReference>
<sequence length="390" mass="41970">MLAWCFSGSYLGIRGGARLLPRTCVGYQYSTCFKRSNSTGSTTLPVDRTTRSKAQLSDYVSKEGIRNILFCRKPNDEKVAKACDMAIKYIQHRFQNTTLFVESTSKIPPGVEPYNPAALNKPEIDLIITLGGDGTILHANSMFNTGPVPPVLSFSLGTLGFLLPFHIGSLPTALEDAFSGTATVLERMRLACTFHDAAGKILLKGARSRLLSMNEVALHRGGSPHLTRIDSFVDDAHLTEAVSDGLIVSTPTGSTAYSLSSGGPIVHPSVEALIMTPICPRSLSFRPLVLPAWSEIRLMVHKGSRAHAEVSADGQSVMNLFPGESVRISTSRYPIPCINRSSPACAPDGDEGDGLAGNADQDNWVRDINNLLLFNVSFQSSAIVFGKEAA</sequence>
<keyword evidence="3" id="KW-0547">Nucleotide-binding</keyword>
<dbReference type="SUPFAM" id="SSF111331">
    <property type="entry name" value="NAD kinase/diacylglycerol kinase-like"/>
    <property type="match status" value="1"/>
</dbReference>
<keyword evidence="5" id="KW-0067">ATP-binding</keyword>
<keyword evidence="4 8" id="KW-0418">Kinase</keyword>
<dbReference type="GO" id="GO:0003951">
    <property type="term" value="F:NAD+ kinase activity"/>
    <property type="evidence" value="ECO:0007669"/>
    <property type="project" value="UniProtKB-EC"/>
</dbReference>
<evidence type="ECO:0000256" key="2">
    <source>
        <dbReference type="ARBA" id="ARBA00022679"/>
    </source>
</evidence>
<dbReference type="Pfam" id="PF20143">
    <property type="entry name" value="NAD_kinase_C"/>
    <property type="match status" value="1"/>
</dbReference>
<evidence type="ECO:0000313" key="8">
    <source>
        <dbReference type="EMBL" id="CEL52564.1"/>
    </source>
</evidence>
<keyword evidence="9" id="KW-1185">Reference proteome</keyword>
<evidence type="ECO:0000256" key="1">
    <source>
        <dbReference type="ARBA" id="ARBA00010995"/>
    </source>
</evidence>
<dbReference type="Gene3D" id="3.40.50.10330">
    <property type="entry name" value="Probable inorganic polyphosphate/atp-NAD kinase, domain 1"/>
    <property type="match status" value="1"/>
</dbReference>
<dbReference type="GO" id="GO:0019674">
    <property type="term" value="P:NAD+ metabolic process"/>
    <property type="evidence" value="ECO:0007669"/>
    <property type="project" value="InterPro"/>
</dbReference>
<dbReference type="GO" id="GO:0006741">
    <property type="term" value="P:NADP+ biosynthetic process"/>
    <property type="evidence" value="ECO:0007669"/>
    <property type="project" value="InterPro"/>
</dbReference>
<dbReference type="EMBL" id="LN679109">
    <property type="protein sequence ID" value="CEL52564.1"/>
    <property type="molecule type" value="Genomic_DNA"/>
</dbReference>
<keyword evidence="2 8" id="KW-0808">Transferase</keyword>
<dbReference type="AlphaFoldDB" id="A0A0B7F6R3"/>
<dbReference type="Gene3D" id="2.60.200.30">
    <property type="entry name" value="Probable inorganic polyphosphate/atp-NAD kinase, domain 2"/>
    <property type="match status" value="1"/>
</dbReference>
<dbReference type="HAMAP" id="MF_00361">
    <property type="entry name" value="NAD_kinase"/>
    <property type="match status" value="1"/>
</dbReference>
<dbReference type="InterPro" id="IPR017438">
    <property type="entry name" value="ATP-NAD_kinase_N"/>
</dbReference>
<dbReference type="InterPro" id="IPR002504">
    <property type="entry name" value="NADK"/>
</dbReference>
<evidence type="ECO:0000256" key="5">
    <source>
        <dbReference type="ARBA" id="ARBA00022840"/>
    </source>
</evidence>
<dbReference type="GO" id="GO:0005524">
    <property type="term" value="F:ATP binding"/>
    <property type="evidence" value="ECO:0007669"/>
    <property type="project" value="UniProtKB-KW"/>
</dbReference>
<evidence type="ECO:0000256" key="7">
    <source>
        <dbReference type="ARBA" id="ARBA00023027"/>
    </source>
</evidence>
<dbReference type="Proteomes" id="UP000059188">
    <property type="component" value="Unassembled WGS sequence"/>
</dbReference>
<protein>
    <submittedName>
        <fullName evidence="8">NAD+ kinase</fullName>
        <ecNumber evidence="8">2.7.1.23</ecNumber>
    </submittedName>
</protein>
<evidence type="ECO:0000256" key="4">
    <source>
        <dbReference type="ARBA" id="ARBA00022777"/>
    </source>
</evidence>
<proteinExistence type="inferred from homology"/>
<gene>
    <name evidence="8" type="ORF">RSOLAG1IB_05769</name>
</gene>
<comment type="similarity">
    <text evidence="1">Belongs to the NAD kinase family.</text>
</comment>
<evidence type="ECO:0000313" key="9">
    <source>
        <dbReference type="Proteomes" id="UP000059188"/>
    </source>
</evidence>
<keyword evidence="6" id="KW-0521">NADP</keyword>
<dbReference type="FunFam" id="2.60.200.30:FF:000009">
    <property type="entry name" value="Poly(P)/ATP NAD kinase"/>
    <property type="match status" value="1"/>
</dbReference>
<dbReference type="Pfam" id="PF01513">
    <property type="entry name" value="NAD_kinase"/>
    <property type="match status" value="1"/>
</dbReference>
<evidence type="ECO:0000256" key="6">
    <source>
        <dbReference type="ARBA" id="ARBA00022857"/>
    </source>
</evidence>
<dbReference type="PANTHER" id="PTHR20275">
    <property type="entry name" value="NAD KINASE"/>
    <property type="match status" value="1"/>
</dbReference>
<name>A0A0B7F6R3_THACB</name>
<dbReference type="InterPro" id="IPR016064">
    <property type="entry name" value="NAD/diacylglycerol_kinase_sf"/>
</dbReference>
<dbReference type="EC" id="2.7.1.23" evidence="8"/>
<reference evidence="8 9" key="1">
    <citation type="submission" date="2014-11" db="EMBL/GenBank/DDBJ databases">
        <authorList>
            <person name="Wibberg Daniel"/>
        </authorList>
    </citation>
    <scope>NUCLEOTIDE SEQUENCE [LARGE SCALE GENOMIC DNA]</scope>
    <source>
        <strain evidence="8">Rhizoctonia solani AG1-IB 7/3/14</strain>
    </source>
</reference>